<dbReference type="EMBL" id="BCTB01000002">
    <property type="protein sequence ID" value="GAT13280.1"/>
    <property type="molecule type" value="Genomic_DNA"/>
</dbReference>
<accession>A0A100XB22</accession>
<evidence type="ECO:0000313" key="2">
    <source>
        <dbReference type="EMBL" id="GAT13280.1"/>
    </source>
</evidence>
<dbReference type="OrthoDB" id="3404294at2"/>
<dbReference type="STRING" id="1797.RMCT_0251"/>
<proteinExistence type="predicted"/>
<dbReference type="InterPro" id="IPR010298">
    <property type="entry name" value="YacP-like"/>
</dbReference>
<gene>
    <name evidence="2" type="ORF">RMCT_0251</name>
</gene>
<evidence type="ECO:0008006" key="4">
    <source>
        <dbReference type="Google" id="ProtNLM"/>
    </source>
</evidence>
<protein>
    <recommendedName>
        <fullName evidence="4">RNA-binding protein</fullName>
    </recommendedName>
</protein>
<dbReference type="AlphaFoldDB" id="A0A100XB22"/>
<dbReference type="RefSeq" id="WP_050812083.1">
    <property type="nucleotide sequence ID" value="NZ_BCTB01000002.1"/>
</dbReference>
<name>A0A100XB22_MYCTH</name>
<comment type="caution">
    <text evidence="2">The sequence shown here is derived from an EMBL/GenBank/DDBJ whole genome shotgun (WGS) entry which is preliminary data.</text>
</comment>
<sequence>MRWIVDAMNVIGSRPDGWWRDRRRAMDDLVRRLERWATAEGHSVTVVFEHPTPIESSVLTVAHAPRAAADAADDEIVRLVRTADDPALITVVTSDAALAERVRSLGVAVHPAARFRALIDGRGDGGSAGRPRRSRDSPDTDYRSGQ</sequence>
<dbReference type="Pfam" id="PF05991">
    <property type="entry name" value="NYN_YacP"/>
    <property type="match status" value="1"/>
</dbReference>
<evidence type="ECO:0000313" key="3">
    <source>
        <dbReference type="Proteomes" id="UP000069654"/>
    </source>
</evidence>
<feature type="region of interest" description="Disordered" evidence="1">
    <location>
        <begin position="120"/>
        <end position="146"/>
    </location>
</feature>
<dbReference type="Proteomes" id="UP000069654">
    <property type="component" value="Unassembled WGS sequence"/>
</dbReference>
<reference evidence="3" key="2">
    <citation type="submission" date="2016-02" db="EMBL/GenBank/DDBJ databases">
        <title>Draft genome sequence of five rapidly growing Mycobacterium species.</title>
        <authorList>
            <person name="Katahira K."/>
            <person name="Gotou Y."/>
            <person name="Iida K."/>
            <person name="Ogura Y."/>
            <person name="Hayashi T."/>
        </authorList>
    </citation>
    <scope>NUCLEOTIDE SEQUENCE [LARGE SCALE GENOMIC DNA]</scope>
    <source>
        <strain evidence="3">JCM6362</strain>
    </source>
</reference>
<reference evidence="2 3" key="1">
    <citation type="journal article" date="2016" name="Genome Announc.">
        <title>Draft Genome Sequences of Five Rapidly Growing Mycobacterium Species, M. thermoresistibile, M. fortuitum subsp. acetamidolyticum, M. canariasense, M. brisbanense, and M. novocastrense.</title>
        <authorList>
            <person name="Katahira K."/>
            <person name="Ogura Y."/>
            <person name="Gotoh Y."/>
            <person name="Hayashi T."/>
        </authorList>
    </citation>
    <scope>NUCLEOTIDE SEQUENCE [LARGE SCALE GENOMIC DNA]</scope>
    <source>
        <strain evidence="2 3">JCM6362</strain>
    </source>
</reference>
<feature type="compositionally biased region" description="Basic and acidic residues" evidence="1">
    <location>
        <begin position="134"/>
        <end position="146"/>
    </location>
</feature>
<organism evidence="2 3">
    <name type="scientific">Mycolicibacterium thermoresistibile</name>
    <name type="common">Mycobacterium thermoresistibile</name>
    <dbReference type="NCBI Taxonomy" id="1797"/>
    <lineage>
        <taxon>Bacteria</taxon>
        <taxon>Bacillati</taxon>
        <taxon>Actinomycetota</taxon>
        <taxon>Actinomycetes</taxon>
        <taxon>Mycobacteriales</taxon>
        <taxon>Mycobacteriaceae</taxon>
        <taxon>Mycolicibacterium</taxon>
    </lineage>
</organism>
<evidence type="ECO:0000256" key="1">
    <source>
        <dbReference type="SAM" id="MobiDB-lite"/>
    </source>
</evidence>